<dbReference type="AlphaFoldDB" id="A0A7H8QIJ5"/>
<dbReference type="CDD" id="cd11392">
    <property type="entry name" value="bHLH_ScPHO4_like"/>
    <property type="match status" value="1"/>
</dbReference>
<keyword evidence="4" id="KW-1185">Reference proteome</keyword>
<feature type="region of interest" description="Disordered" evidence="1">
    <location>
        <begin position="334"/>
        <end position="397"/>
    </location>
</feature>
<dbReference type="RefSeq" id="XP_035339182.1">
    <property type="nucleotide sequence ID" value="XM_035483289.1"/>
</dbReference>
<dbReference type="Pfam" id="PF00010">
    <property type="entry name" value="HLH"/>
    <property type="match status" value="1"/>
</dbReference>
<gene>
    <name evidence="3" type="ORF">TRUGW13939_00074</name>
</gene>
<accession>A0A7H8QIJ5</accession>
<feature type="region of interest" description="Disordered" evidence="1">
    <location>
        <begin position="609"/>
        <end position="641"/>
    </location>
</feature>
<proteinExistence type="predicted"/>
<evidence type="ECO:0000313" key="4">
    <source>
        <dbReference type="Proteomes" id="UP000509510"/>
    </source>
</evidence>
<feature type="compositionally biased region" description="Low complexity" evidence="1">
    <location>
        <begin position="374"/>
        <end position="384"/>
    </location>
</feature>
<dbReference type="GO" id="GO:0046983">
    <property type="term" value="F:protein dimerization activity"/>
    <property type="evidence" value="ECO:0007669"/>
    <property type="project" value="InterPro"/>
</dbReference>
<feature type="region of interest" description="Disordered" evidence="1">
    <location>
        <begin position="233"/>
        <end position="313"/>
    </location>
</feature>
<feature type="compositionally biased region" description="Basic and acidic residues" evidence="1">
    <location>
        <begin position="611"/>
        <end position="635"/>
    </location>
</feature>
<dbReference type="KEGG" id="trg:TRUGW13939_00074"/>
<name>A0A7H8QIJ5_TALRU</name>
<dbReference type="PROSITE" id="PS50888">
    <property type="entry name" value="BHLH"/>
    <property type="match status" value="1"/>
</dbReference>
<dbReference type="InterPro" id="IPR011598">
    <property type="entry name" value="bHLH_dom"/>
</dbReference>
<dbReference type="EMBL" id="CP055898">
    <property type="protein sequence ID" value="QKX53003.1"/>
    <property type="molecule type" value="Genomic_DNA"/>
</dbReference>
<dbReference type="SMART" id="SM00353">
    <property type="entry name" value="HLH"/>
    <property type="match status" value="1"/>
</dbReference>
<feature type="region of interest" description="Disordered" evidence="1">
    <location>
        <begin position="675"/>
        <end position="700"/>
    </location>
</feature>
<evidence type="ECO:0000313" key="3">
    <source>
        <dbReference type="EMBL" id="QKX53003.1"/>
    </source>
</evidence>
<feature type="compositionally biased region" description="Polar residues" evidence="1">
    <location>
        <begin position="243"/>
        <end position="264"/>
    </location>
</feature>
<reference evidence="4" key="1">
    <citation type="submission" date="2020-06" db="EMBL/GenBank/DDBJ databases">
        <title>A chromosome-scale genome assembly of Talaromyces rugulosus W13939.</title>
        <authorList>
            <person name="Wang B."/>
            <person name="Guo L."/>
            <person name="Ye K."/>
            <person name="Wang L."/>
        </authorList>
    </citation>
    <scope>NUCLEOTIDE SEQUENCE [LARGE SCALE GENOMIC DNA]</scope>
    <source>
        <strain evidence="4">W13939</strain>
    </source>
</reference>
<feature type="domain" description="BHLH" evidence="2">
    <location>
        <begin position="579"/>
        <end position="656"/>
    </location>
</feature>
<feature type="compositionally biased region" description="Low complexity" evidence="1">
    <location>
        <begin position="292"/>
        <end position="302"/>
    </location>
</feature>
<protein>
    <recommendedName>
        <fullName evidence="2">BHLH domain-containing protein</fullName>
    </recommendedName>
</protein>
<dbReference type="Proteomes" id="UP000509510">
    <property type="component" value="Chromosome I"/>
</dbReference>
<evidence type="ECO:0000256" key="1">
    <source>
        <dbReference type="SAM" id="MobiDB-lite"/>
    </source>
</evidence>
<organism evidence="3 4">
    <name type="scientific">Talaromyces rugulosus</name>
    <name type="common">Penicillium rugulosum</name>
    <dbReference type="NCBI Taxonomy" id="121627"/>
    <lineage>
        <taxon>Eukaryota</taxon>
        <taxon>Fungi</taxon>
        <taxon>Dikarya</taxon>
        <taxon>Ascomycota</taxon>
        <taxon>Pezizomycotina</taxon>
        <taxon>Eurotiomycetes</taxon>
        <taxon>Eurotiomycetidae</taxon>
        <taxon>Eurotiales</taxon>
        <taxon>Trichocomaceae</taxon>
        <taxon>Talaromyces</taxon>
        <taxon>Talaromyces sect. Islandici</taxon>
    </lineage>
</organism>
<dbReference type="Gene3D" id="4.10.280.10">
    <property type="entry name" value="Helix-loop-helix DNA-binding domain"/>
    <property type="match status" value="1"/>
</dbReference>
<feature type="region of interest" description="Disordered" evidence="1">
    <location>
        <begin position="453"/>
        <end position="538"/>
    </location>
</feature>
<dbReference type="InterPro" id="IPR036638">
    <property type="entry name" value="HLH_DNA-bd_sf"/>
</dbReference>
<sequence length="700" mass="75474">MAMDHDTSVSWSEQLPGETLMAHANEDDFSTFLEFGLDFADLEGHGSPAVQQHQHQHQRAAMQHPDHSITTSMAEDARIAPGHASPYAPVVSGHLPVGIPNNGPVEDHAFHFSHEQQQAQQHHHHQQQQQHMASHNHPQLALQHQDKYPPHTATHSFPNGQHVIPPTPNSIELHGGAARYPQRVDMGSEIYDRYGQMNDDQAAFYTPLISPAMTPLETQFRLPEYTIPGEYFTPLTSPALEPQGSNNNNGFPFQQTKQPPSTQAPGDPATSMGMTSAPSSPAVLRRQRRRPSTATRTGGRAAKASPSIQPKNWRKQAMTTQFVADDLANNGLGQDARLATGGGSSLRYSGHESSQDSVSPEPISEPLMPPPAIPSARRSPAFRPQVMESDSSAPATPATLMRINNRPQEPTGQFSGFASLVPNDVQDELMEDVVLPEAAATDIRPRPSRIDTAINSKEQHSVHSTPVDPKSATERPASGSLTPAPHSGAMPSPSGPIPKKSDSKAVNGRKRHSVSSSHASPALRPRISPSIQPLVRGEGMTGESSALYLASKSNYQHILDGTLLPGVSYPESLAENLSSKRTNHKLAEQGRRNRINTALKEIEALLPPGFTRERAAKESKEAGAAKSGEKEKDKNAQQTISKASTVEMAIDYIKALQQELDSTKSQLNIAVSKLAAQSSNSPNSAANSTDAATENSVSPA</sequence>
<feature type="region of interest" description="Disordered" evidence="1">
    <location>
        <begin position="114"/>
        <end position="174"/>
    </location>
</feature>
<feature type="compositionally biased region" description="Low complexity" evidence="1">
    <location>
        <begin position="127"/>
        <end position="137"/>
    </location>
</feature>
<dbReference type="GeneID" id="55987591"/>
<evidence type="ECO:0000259" key="2">
    <source>
        <dbReference type="PROSITE" id="PS50888"/>
    </source>
</evidence>
<dbReference type="SUPFAM" id="SSF47459">
    <property type="entry name" value="HLH, helix-loop-helix DNA-binding domain"/>
    <property type="match status" value="1"/>
</dbReference>
<dbReference type="FunFam" id="4.10.280.10:FF:000099">
    <property type="entry name" value="Myc-family transcription factor"/>
    <property type="match status" value="1"/>
</dbReference>
<dbReference type="OrthoDB" id="5344169at2759"/>